<dbReference type="InterPro" id="IPR013096">
    <property type="entry name" value="Cupin_2"/>
</dbReference>
<dbReference type="AlphaFoldDB" id="A0A6P1W080"/>
<evidence type="ECO:0000259" key="2">
    <source>
        <dbReference type="Pfam" id="PF07883"/>
    </source>
</evidence>
<protein>
    <submittedName>
        <fullName evidence="3">Cupin domain-containing protein</fullName>
    </submittedName>
</protein>
<keyword evidence="4" id="KW-1185">Reference proteome</keyword>
<feature type="transmembrane region" description="Helical" evidence="1">
    <location>
        <begin position="17"/>
        <end position="34"/>
    </location>
</feature>
<dbReference type="EMBL" id="CP045997">
    <property type="protein sequence ID" value="QHV97988.1"/>
    <property type="molecule type" value="Genomic_DNA"/>
</dbReference>
<dbReference type="Gene3D" id="2.60.120.10">
    <property type="entry name" value="Jelly Rolls"/>
    <property type="match status" value="1"/>
</dbReference>
<dbReference type="CDD" id="cd02208">
    <property type="entry name" value="cupin_RmlC-like"/>
    <property type="match status" value="1"/>
</dbReference>
<keyword evidence="1" id="KW-1133">Transmembrane helix</keyword>
<keyword evidence="1" id="KW-0812">Transmembrane</keyword>
<gene>
    <name evidence="3" type="ORF">GJR95_24560</name>
</gene>
<name>A0A6P1W080_9BACT</name>
<dbReference type="PANTHER" id="PTHR36440:SF1">
    <property type="entry name" value="PUTATIVE (AFU_ORTHOLOGUE AFUA_8G07350)-RELATED"/>
    <property type="match status" value="1"/>
</dbReference>
<dbReference type="InterPro" id="IPR053146">
    <property type="entry name" value="QDO-like"/>
</dbReference>
<dbReference type="Proteomes" id="UP000464577">
    <property type="component" value="Chromosome"/>
</dbReference>
<dbReference type="SUPFAM" id="SSF51182">
    <property type="entry name" value="RmlC-like cupins"/>
    <property type="match status" value="1"/>
</dbReference>
<evidence type="ECO:0000313" key="3">
    <source>
        <dbReference type="EMBL" id="QHV97988.1"/>
    </source>
</evidence>
<organism evidence="3 4">
    <name type="scientific">Spirosoma endbachense</name>
    <dbReference type="NCBI Taxonomy" id="2666025"/>
    <lineage>
        <taxon>Bacteria</taxon>
        <taxon>Pseudomonadati</taxon>
        <taxon>Bacteroidota</taxon>
        <taxon>Cytophagia</taxon>
        <taxon>Cytophagales</taxon>
        <taxon>Cytophagaceae</taxon>
        <taxon>Spirosoma</taxon>
    </lineage>
</organism>
<feature type="domain" description="Cupin type-2" evidence="2">
    <location>
        <begin position="112"/>
        <end position="177"/>
    </location>
</feature>
<accession>A0A6P1W080</accession>
<proteinExistence type="predicted"/>
<evidence type="ECO:0000313" key="4">
    <source>
        <dbReference type="Proteomes" id="UP000464577"/>
    </source>
</evidence>
<dbReference type="Pfam" id="PF07883">
    <property type="entry name" value="Cupin_2"/>
    <property type="match status" value="1"/>
</dbReference>
<dbReference type="InterPro" id="IPR011051">
    <property type="entry name" value="RmlC_Cupin_sf"/>
</dbReference>
<evidence type="ECO:0000256" key="1">
    <source>
        <dbReference type="SAM" id="Phobius"/>
    </source>
</evidence>
<reference evidence="3 4" key="1">
    <citation type="submission" date="2019-11" db="EMBL/GenBank/DDBJ databases">
        <title>Spirosoma endbachense sp. nov., isolated from a natural salt meadow.</title>
        <authorList>
            <person name="Rojas J."/>
            <person name="Ambika Manirajan B."/>
            <person name="Ratering S."/>
            <person name="Suarez C."/>
            <person name="Geissler-Plaum R."/>
            <person name="Schnell S."/>
        </authorList>
    </citation>
    <scope>NUCLEOTIDE SEQUENCE [LARGE SCALE GENOMIC DNA]</scope>
    <source>
        <strain evidence="3 4">I-24</strain>
    </source>
</reference>
<sequence length="257" mass="28952">MDNMNTIFEPAANKVRLWKWTSLVFYPIGVVRIWKGNHRLWVRLLYTLVGLPLFLLIFIYLAITGFAFFLPPLDMSVGNRTDRTIVNSGGNYKSTFLKTGNETSGAYELIQVEVEPHGGNGWHYHKSFDEYFTVLKGTAQVGNGEKEYRIEKGGNAVAHKGALHYFSNPTDSTILLLVKAMPARGLEKSIRVAYGLANDGQFEGEITKNPWHMALLLGYSGTYLPGIPGFIQEPLVNALAQIAQWKGEDKDLEKYYR</sequence>
<feature type="transmembrane region" description="Helical" evidence="1">
    <location>
        <begin position="46"/>
        <end position="70"/>
    </location>
</feature>
<dbReference type="InterPro" id="IPR014710">
    <property type="entry name" value="RmlC-like_jellyroll"/>
</dbReference>
<dbReference type="PANTHER" id="PTHR36440">
    <property type="entry name" value="PUTATIVE (AFU_ORTHOLOGUE AFUA_8G07350)-RELATED"/>
    <property type="match status" value="1"/>
</dbReference>
<keyword evidence="1" id="KW-0472">Membrane</keyword>
<dbReference type="KEGG" id="senf:GJR95_24560"/>